<keyword evidence="2" id="KW-1185">Reference proteome</keyword>
<reference evidence="2" key="1">
    <citation type="journal article" date="2019" name="Int. J. Syst. Evol. Microbiol.">
        <title>The Global Catalogue of Microorganisms (GCM) 10K type strain sequencing project: providing services to taxonomists for standard genome sequencing and annotation.</title>
        <authorList>
            <consortium name="The Broad Institute Genomics Platform"/>
            <consortium name="The Broad Institute Genome Sequencing Center for Infectious Disease"/>
            <person name="Wu L."/>
            <person name="Ma J."/>
        </authorList>
    </citation>
    <scope>NUCLEOTIDE SEQUENCE [LARGE SCALE GENOMIC DNA]</scope>
    <source>
        <strain evidence="2">CCUG 54356</strain>
    </source>
</reference>
<proteinExistence type="predicted"/>
<sequence>MTNVEHNYKGKDFTEVKEYLAQGGRYETTPDTGYKLPNGNRQHEIDWGTRDGATCTLILEVENRTDKIVSVGGKGGLHACYWGG</sequence>
<dbReference type="Proteomes" id="UP001597264">
    <property type="component" value="Unassembled WGS sequence"/>
</dbReference>
<name>A0ABW3UDH8_9GAMM</name>
<dbReference type="EMBL" id="JBHTLR010000015">
    <property type="protein sequence ID" value="MFD1217555.1"/>
    <property type="molecule type" value="Genomic_DNA"/>
</dbReference>
<accession>A0ABW3UDH8</accession>
<gene>
    <name evidence="1" type="ORF">ACFQ2X_13150</name>
</gene>
<dbReference type="RefSeq" id="WP_230438051.1">
    <property type="nucleotide sequence ID" value="NZ_CP087715.1"/>
</dbReference>
<organism evidence="1 2">
    <name type="scientific">Microbulbifer celer</name>
    <dbReference type="NCBI Taxonomy" id="435905"/>
    <lineage>
        <taxon>Bacteria</taxon>
        <taxon>Pseudomonadati</taxon>
        <taxon>Pseudomonadota</taxon>
        <taxon>Gammaproteobacteria</taxon>
        <taxon>Cellvibrionales</taxon>
        <taxon>Microbulbiferaceae</taxon>
        <taxon>Microbulbifer</taxon>
    </lineage>
</organism>
<protein>
    <submittedName>
        <fullName evidence="1">Uncharacterized protein</fullName>
    </submittedName>
</protein>
<evidence type="ECO:0000313" key="1">
    <source>
        <dbReference type="EMBL" id="MFD1217555.1"/>
    </source>
</evidence>
<comment type="caution">
    <text evidence="1">The sequence shown here is derived from an EMBL/GenBank/DDBJ whole genome shotgun (WGS) entry which is preliminary data.</text>
</comment>
<evidence type="ECO:0000313" key="2">
    <source>
        <dbReference type="Proteomes" id="UP001597264"/>
    </source>
</evidence>